<name>G0N9R7_CAEBE</name>
<sequence>MGEQSKESETDEAASYDPFIRSKVEYDASTRLLMAENAASTRRLMISPMLKEIIVNPENFYHDCQQSFKMTENANRRRQMSYNTKREAYIQLRRTSGLPLPSKIQMIEINPTRVTLSLEFESQYYSLMTNDYGMHENVASIMNETNTIIQLPDRCVEGTHPDPFAQQITITGHCSDIDTARKLMRQNCHVSIFMSLSKMRNPATDILTFVTENPIQNVDISSIESPPDKNGKGGSYLRFTSREKNLPTLINAAKQILRKFDEDQSSPADIFSLHFTLTTYHVEQIVGTAATGYLMPKIENVTHTKINIPSNIETCGDLIVIEISGAVENILEARKWVPGNSQRYQTRVSSVSESSAQPLPSFPDPHFAQMMLMNQACMKGTQLLIPYPPGIVIVNTSGAPYSSNIYPFPYVVPQSF</sequence>
<dbReference type="Pfam" id="PF22467">
    <property type="entry name" value="KH_GLD-3_3rd"/>
    <property type="match status" value="1"/>
</dbReference>
<dbReference type="InterPro" id="IPR049310">
    <property type="entry name" value="GLD3_KH4"/>
</dbReference>
<dbReference type="AlphaFoldDB" id="G0N9R7"/>
<dbReference type="Gene3D" id="3.30.310.210">
    <property type="match status" value="1"/>
</dbReference>
<feature type="domain" description="GLD-3 KH3" evidence="2">
    <location>
        <begin position="271"/>
        <end position="338"/>
    </location>
</feature>
<evidence type="ECO:0000313" key="3">
    <source>
        <dbReference type="EMBL" id="EGT55754.1"/>
    </source>
</evidence>
<evidence type="ECO:0008006" key="5">
    <source>
        <dbReference type="Google" id="ProtNLM"/>
    </source>
</evidence>
<dbReference type="InParanoid" id="G0N9R7"/>
<organism evidence="4">
    <name type="scientific">Caenorhabditis brenneri</name>
    <name type="common">Nematode worm</name>
    <dbReference type="NCBI Taxonomy" id="135651"/>
    <lineage>
        <taxon>Eukaryota</taxon>
        <taxon>Metazoa</taxon>
        <taxon>Ecdysozoa</taxon>
        <taxon>Nematoda</taxon>
        <taxon>Chromadorea</taxon>
        <taxon>Rhabditida</taxon>
        <taxon>Rhabditina</taxon>
        <taxon>Rhabditomorpha</taxon>
        <taxon>Rhabditoidea</taxon>
        <taxon>Rhabditidae</taxon>
        <taxon>Peloderinae</taxon>
        <taxon>Caenorhabditis</taxon>
    </lineage>
</organism>
<dbReference type="eggNOG" id="ENOG502T0PW">
    <property type="taxonomic scope" value="Eukaryota"/>
</dbReference>
<reference evidence="4" key="1">
    <citation type="submission" date="2011-07" db="EMBL/GenBank/DDBJ databases">
        <authorList>
            <consortium name="Caenorhabditis brenneri Sequencing and Analysis Consortium"/>
            <person name="Wilson R.K."/>
        </authorList>
    </citation>
    <scope>NUCLEOTIDE SEQUENCE [LARGE SCALE GENOMIC DNA]</scope>
    <source>
        <strain evidence="4">PB2801</strain>
    </source>
</reference>
<feature type="domain" description="Defective in germ line development protein 3 KH3" evidence="1">
    <location>
        <begin position="188"/>
        <end position="255"/>
    </location>
</feature>
<dbReference type="CDD" id="cd22443">
    <property type="entry name" value="KH-I_CeGLD3_rpt3"/>
    <property type="match status" value="1"/>
</dbReference>
<dbReference type="CDD" id="cd22442">
    <property type="entry name" value="KH-I_CeGLD3_rpt2"/>
    <property type="match status" value="1"/>
</dbReference>
<proteinExistence type="predicted"/>
<dbReference type="InterPro" id="IPR055003">
    <property type="entry name" value="KH-I_CeGLD3_3rd"/>
</dbReference>
<dbReference type="OrthoDB" id="271862at2759"/>
<dbReference type="STRING" id="135651.G0N9R7"/>
<dbReference type="Proteomes" id="UP000008068">
    <property type="component" value="Unassembled WGS sequence"/>
</dbReference>
<protein>
    <recommendedName>
        <fullName evidence="5">GLD-3 KH5 domain-containing protein</fullName>
    </recommendedName>
</protein>
<evidence type="ECO:0000313" key="4">
    <source>
        <dbReference type="Proteomes" id="UP000008068"/>
    </source>
</evidence>
<dbReference type="InterPro" id="IPR049309">
    <property type="entry name" value="GLD-3_KH3"/>
</dbReference>
<dbReference type="HOGENOM" id="CLU_031751_0_0_1"/>
<keyword evidence="4" id="KW-1185">Reference proteome</keyword>
<dbReference type="EMBL" id="GL379852">
    <property type="protein sequence ID" value="EGT55754.1"/>
    <property type="molecule type" value="Genomic_DNA"/>
</dbReference>
<dbReference type="Pfam" id="PF21482">
    <property type="entry name" value="KH_GLD-3_2nd"/>
    <property type="match status" value="1"/>
</dbReference>
<accession>G0N9R7</accession>
<evidence type="ECO:0000259" key="1">
    <source>
        <dbReference type="Pfam" id="PF21482"/>
    </source>
</evidence>
<evidence type="ECO:0000259" key="2">
    <source>
        <dbReference type="Pfam" id="PF22467"/>
    </source>
</evidence>
<gene>
    <name evidence="3" type="ORF">CAEBREN_19142</name>
</gene>
<dbReference type="Pfam" id="PF22801">
    <property type="entry name" value="KH_GLD-3_1st"/>
    <property type="match status" value="1"/>
</dbReference>